<name>Q08FG4_DPV84</name>
<dbReference type="Gene3D" id="2.60.240.20">
    <property type="match status" value="1"/>
</dbReference>
<proteinExistence type="predicted"/>
<dbReference type="EMBL" id="AY689437">
    <property type="protein sequence ID" value="ABI99003.1"/>
    <property type="molecule type" value="Genomic_DNA"/>
</dbReference>
<evidence type="ECO:0000313" key="2">
    <source>
        <dbReference type="Proteomes" id="UP000162522"/>
    </source>
</evidence>
<reference evidence="1 2" key="1">
    <citation type="journal article" date="2005" name="J. Virol.">
        <title>Genome of deerpox virus.</title>
        <authorList>
            <person name="Afonso C.L."/>
            <person name="Delhon G."/>
            <person name="Tulman E.R."/>
            <person name="Lu Z."/>
            <person name="Zsak A."/>
            <person name="Becerra V.M."/>
            <person name="Zsak L."/>
            <person name="Kutish G.F."/>
            <person name="Rock D.L."/>
        </authorList>
    </citation>
    <scope>NUCLEOTIDE SEQUENCE [LARGE SCALE GENOMIC DNA]</scope>
    <source>
        <strain evidence="1">W-1170-84</strain>
    </source>
</reference>
<gene>
    <name evidence="1" type="ORF">DpV84gp016</name>
</gene>
<organismHost>
    <name type="scientific">Odocoileus hemionus</name>
    <name type="common">Mule deer</name>
    <name type="synonym">Cervus hemionus</name>
    <dbReference type="NCBI Taxonomy" id="9872"/>
</organismHost>
<accession>Q08FG4</accession>
<evidence type="ECO:0000313" key="1">
    <source>
        <dbReference type="EMBL" id="ABI99003.1"/>
    </source>
</evidence>
<dbReference type="Proteomes" id="UP000162522">
    <property type="component" value="Segment"/>
</dbReference>
<sequence length="199" mass="23023">MINYKLLTSFIFFITCYHVSKGSNYEEITNTFTMFVDLTVYDKNLTTRDVSCIRYSYDDFYSMYIVNKFNVSITLSGCDDAGFTEAYYTNVRDYTMELGYFTPADKKYKGLSENKKCVVKVVITCDGEENNLVQTPKNFKYSHPKHKDHKEKLMLYGTCISGVLVDIVYDYGFTRDVSSIQYGTVHRVSGLFPRSCVPR</sequence>
<organism evidence="1 2">
    <name type="scientific">Deerpox virus (strain W-1170-84)</name>
    <name type="common">DPV</name>
    <dbReference type="NCBI Taxonomy" id="305676"/>
    <lineage>
        <taxon>Viruses</taxon>
        <taxon>Varidnaviria</taxon>
        <taxon>Bamfordvirae</taxon>
        <taxon>Nucleocytoviricota</taxon>
        <taxon>Pokkesviricetes</taxon>
        <taxon>Chitovirales</taxon>
        <taxon>Poxviridae</taxon>
        <taxon>Chordopoxvirinae</taxon>
        <taxon>Cervidpoxvirus</taxon>
        <taxon>Cervidpoxvirus muledeerpox</taxon>
        <taxon>Mule deerpox virus</taxon>
    </lineage>
</organism>
<protein>
    <submittedName>
        <fullName evidence="1">Viral TNFR II-like protein</fullName>
    </submittedName>
</protein>